<dbReference type="Gene3D" id="2.60.40.1220">
    <property type="match status" value="1"/>
</dbReference>
<dbReference type="SUPFAM" id="SSF89550">
    <property type="entry name" value="PHP domain-like"/>
    <property type="match status" value="1"/>
</dbReference>
<dbReference type="InterPro" id="IPR026876">
    <property type="entry name" value="Fn3_assoc_repeat"/>
</dbReference>
<evidence type="ECO:0000313" key="5">
    <source>
        <dbReference type="EMBL" id="SBW01279.1"/>
    </source>
</evidence>
<protein>
    <recommendedName>
        <fullName evidence="4">SLH domain-containing protein</fullName>
    </recommendedName>
</protein>
<dbReference type="InterPro" id="IPR016195">
    <property type="entry name" value="Pol/histidinol_Pase-like"/>
</dbReference>
<dbReference type="InterPro" id="IPR001119">
    <property type="entry name" value="SLH_dom"/>
</dbReference>
<dbReference type="Pfam" id="PF00395">
    <property type="entry name" value="SLH"/>
    <property type="match status" value="3"/>
</dbReference>
<sequence>MKQRLKKSLALLLTLTMCLSLLPGMVFAAVGDTYTLVKDASELAVGDKVIIAALSANYALGTYADGNNVPAVAVTKSGNDITIPTGVTELTLEEGTTSGTFFFNTGSGFLYAASSSSNYLKVESTKSANSSWKIETISSTTGEVKVKAQGSNTRSLMRYNPNSPNSPLFGSYADSTTTGTNVVIYKKDGGTIPVQAAMPTADPVGGTDDASAVEVEKDSSVALTSATQNAEIFFTLDKSAPGTAIGGSTQKYGGAFKLEGDAGDIITIRAIAVEGDMINSDVLTATYKIKTAEPSVKTIAEARAATGSVTTKGVVTYIDGKSVYMQDATAGIVVRLTANAPADMVGKELTATGTTATFNGLLQLNATSYTEGSAATLPAPVAITVADLADGTGVEAREAMRVKLTGVCISVIDDNNGQWANPNVTIKDSSADTKSVQIYKSAVLPSGANVGCTVDVIAVVDQYHATDPSGGYRLRVASTGDYTNIQVPSKVATPTASPSDGSEVVSGAAVTLSTITTDAKIYYTTDGSSPAAGAGGTTNEYADPFVITGDVGAAKTIKAIAVKTGMENSETMTATYTFKKAPDPVQDDPIPDDDPIFTSTVKNVKEVVETVSGGSTAGFTVVGQLVYRFGNYDGVSSAILQDVVGGTIYSLQIYDTLSSMNVGDIVKVTSSKAEKYGTVPQLSGTITAEKVTTITAPLMEPDTYDSFAAMDVSKADKVSRFVKITGVTLGTYNTKDTTGVESTTMTDKSGNTYPIYRAAVYPAGVKAGEEVNLYAVLSRYNDTWQLRTGKAETNSFLAYQVTNDTAAPVITLPDAWMKAEVGKAYTVSVGIADNVGVAETKLTYQVNAAAAKTVDLVKNAGTGKYECAIPGTELTAGGVIKLTITARDAKGNTANSAEQTITIEDIPQVVSVTPTPGSYTDTVKKPEISVTFDNAGVDPTIKLTLTKGGSAVVTGQTMTVTGTKAAYTPVTDLEDGAYTAEVVITRADKVSYTHTWSFTVGATVRKLYFGQLHSHTAEYSDGAGTLADGLAYIKNTAKNNNVQFVAFTDHSNYFDSSSAANPEAALYDASKSGATWIQYKDTIAAFNEANEANGILALGGFEMTWSGGPGHINTFNTDGIVSRNNKTLNNKTNDAGLKAYYALLSQEEGKTSISQFNHPGKTFGTFIDFAYWDAAVDTRITLLEVGNGEGQIGADGYYPSYTEYTKALDKGWHVAPTNNQDNHHGKWGDANDARSVILADEFTEEGLYAAMKLRRVYATEDKNLSIDYTLNGNVLGSIIDKTDTVKIRAVINDPDTNVLGDRISKVEVIANSGRVAYVWNNVNSHSFSQEIELPADYSYYFLRVTQADTNIAVTAPVWVGKGTVVGINSFTSDTAVPVTGEEITFATALFNNEDTPATIKTITYSIEGGEVLKTITLNQTLASIGTYKHEFKYTPGKAVDQTVVVTVVILSNGKESEYVAQLALEVLDPANMVYVGIDASHFNEYVDGNYKDSMSNFTNLAAGYNVRVVLLKTSAELIAATKNSKYKMLVLTPPTRRNGTVLLEGYKNYTQSEVDAVAAFAQAGGTVIVTGWSDYYESYKTFPADDHMAAQQNRMLAAMGSSLRISDDGTLDNEHNAGGSEANKARLYLSNYNFDNPLTKGIVFDKDHIFDGQGNTYSQVFSHYGGTSIYAVDIGGSPTNALPSSISPIVSGFDTTYSLDQDKDGLGGDIPKYSAKQGDNTVSALLIAATETLTGGGKVIVSGGAFMSNFEIQAELDNNDSLTYSNYNILENIIADLNQPEITKISAVHAAPEGQRFTIEGTVTSNASGYDRSTAFFDCIYLQDDTGGINVFPVAGNYQVGQKLRISGTTSSYQGERQLAVKRVKVLDKTPAEVTPTSVSTRDIAQNKSLGMLVKIEGVVVSYAEAEGAIQTITVRDASGYDARVFIDGYITPNQDASLRTNLKVGNKITATGLASYDNTFDGPAPRIRVRNRDDVVCKNEQSTIPVGKSSAVIAIPPKGFAASMEGAEDDAFMREGVAITDPNAEGAVTVTGTLVYKRGFVGFWEDNPEMQEGNYLALRLTLPGYAGEAMVLKFGEKTLTYVNRDGITPGGNPYFDFIKRIDKTSPDFTIAVDLDGEGADYVLTTYTFDLAGLTLGTYVPTPSTGSSSNLVVRPDDVKLGEKTVEVKLPAAGAKLNAAASEKVVAANAGKPVVITGGGLNIIIPAGTLTAGTDVNALLVNPKATGSVIRVTKSDGTTAILPIATVSGGKAAYVANILGKYEVADNTKTFPDTGDHWALPAIGFVSARELFRGDSTGAFRADQPMTRGMLATVLARIDGGKTGAGASFADVPAGSWYAGEIAWAAQNKLVEGDGKNFNPDADLTREQLCVILIRYLNYSGLTLGETAAMGDFSDLSMVSPWAKDAVEQAVKAGLINGKTGGRLDPQGKATRAEIATILQRFVEGVLK</sequence>
<feature type="domain" description="SLH" evidence="4">
    <location>
        <begin position="2265"/>
        <end position="2323"/>
    </location>
</feature>
<proteinExistence type="predicted"/>
<feature type="domain" description="SLH" evidence="4">
    <location>
        <begin position="2389"/>
        <end position="2447"/>
    </location>
</feature>
<dbReference type="EMBL" id="FLUN01000001">
    <property type="protein sequence ID" value="SBW01279.1"/>
    <property type="molecule type" value="Genomic_DNA"/>
</dbReference>
<gene>
    <name evidence="5" type="ORF">KL86CLO1_11456</name>
</gene>
<dbReference type="Pfam" id="PF13290">
    <property type="entry name" value="CHB_HEX_C_1"/>
    <property type="match status" value="1"/>
</dbReference>
<feature type="domain" description="SLH" evidence="4">
    <location>
        <begin position="2324"/>
        <end position="2386"/>
    </location>
</feature>
<evidence type="ECO:0000259" key="4">
    <source>
        <dbReference type="PROSITE" id="PS51272"/>
    </source>
</evidence>
<organism evidence="5">
    <name type="scientific">uncultured Eubacteriales bacterium</name>
    <dbReference type="NCBI Taxonomy" id="172733"/>
    <lineage>
        <taxon>Bacteria</taxon>
        <taxon>Bacillati</taxon>
        <taxon>Bacillota</taxon>
        <taxon>Clostridia</taxon>
        <taxon>Eubacteriales</taxon>
        <taxon>environmental samples</taxon>
    </lineage>
</organism>
<evidence type="ECO:0000256" key="2">
    <source>
        <dbReference type="ARBA" id="ARBA00022737"/>
    </source>
</evidence>
<keyword evidence="2" id="KW-0677">Repeat</keyword>
<dbReference type="Gene3D" id="3.20.20.140">
    <property type="entry name" value="Metal-dependent hydrolases"/>
    <property type="match status" value="1"/>
</dbReference>
<accession>A0A212JPB6</accession>
<feature type="signal peptide" evidence="3">
    <location>
        <begin position="1"/>
        <end position="28"/>
    </location>
</feature>
<dbReference type="PROSITE" id="PS51272">
    <property type="entry name" value="SLH"/>
    <property type="match status" value="3"/>
</dbReference>
<dbReference type="InterPro" id="IPR059177">
    <property type="entry name" value="GH29D-like_dom"/>
</dbReference>
<dbReference type="InterPro" id="IPR014755">
    <property type="entry name" value="Cu-Rt/internalin_Ig-like"/>
</dbReference>
<dbReference type="Pfam" id="PF13287">
    <property type="entry name" value="Fn3_assoc"/>
    <property type="match status" value="1"/>
</dbReference>
<evidence type="ECO:0000256" key="3">
    <source>
        <dbReference type="SAM" id="SignalP"/>
    </source>
</evidence>
<feature type="chain" id="PRO_5012126086" description="SLH domain-containing protein" evidence="3">
    <location>
        <begin position="29"/>
        <end position="2447"/>
    </location>
</feature>
<evidence type="ECO:0000256" key="1">
    <source>
        <dbReference type="ARBA" id="ARBA00022729"/>
    </source>
</evidence>
<reference evidence="5" key="1">
    <citation type="submission" date="2016-04" db="EMBL/GenBank/DDBJ databases">
        <authorList>
            <person name="Evans L.H."/>
            <person name="Alamgir A."/>
            <person name="Owens N."/>
            <person name="Weber N.D."/>
            <person name="Virtaneva K."/>
            <person name="Barbian K."/>
            <person name="Babar A."/>
            <person name="Rosenke K."/>
        </authorList>
    </citation>
    <scope>NUCLEOTIDE SEQUENCE</scope>
    <source>
        <strain evidence="5">86</strain>
    </source>
</reference>
<name>A0A212JPB6_9FIRM</name>
<keyword evidence="1 3" id="KW-0732">Signal</keyword>